<feature type="compositionally biased region" description="Polar residues" evidence="6">
    <location>
        <begin position="218"/>
        <end position="232"/>
    </location>
</feature>
<dbReference type="GO" id="GO:0006799">
    <property type="term" value="P:polyphosphate biosynthetic process"/>
    <property type="evidence" value="ECO:0007669"/>
    <property type="project" value="UniProtKB-ARBA"/>
</dbReference>
<dbReference type="RefSeq" id="XP_024548297.1">
    <property type="nucleotide sequence ID" value="XM_024692521.1"/>
</dbReference>
<keyword evidence="4 7" id="KW-1133">Transmembrane helix</keyword>
<comment type="subcellular location">
    <subcellularLocation>
        <location evidence="1">Vacuole membrane</location>
        <topology evidence="1">Multi-pass membrane protein</topology>
    </subcellularLocation>
</comment>
<dbReference type="Proteomes" id="UP000001798">
    <property type="component" value="Chromosome 4"/>
</dbReference>
<feature type="transmembrane region" description="Helical" evidence="7">
    <location>
        <begin position="359"/>
        <end position="382"/>
    </location>
</feature>
<evidence type="ECO:0000256" key="7">
    <source>
        <dbReference type="SAM" id="Phobius"/>
    </source>
</evidence>
<dbReference type="AlphaFoldDB" id="A0A384JEW6"/>
<name>A0A384JEW6_BOTFB</name>
<proteinExistence type="predicted"/>
<gene>
    <name evidence="9" type="ORF">BCIN_04g03390</name>
</gene>
<evidence type="ECO:0000256" key="3">
    <source>
        <dbReference type="ARBA" id="ARBA00022692"/>
    </source>
</evidence>
<evidence type="ECO:0000256" key="2">
    <source>
        <dbReference type="ARBA" id="ARBA00022554"/>
    </source>
</evidence>
<feature type="region of interest" description="Disordered" evidence="6">
    <location>
        <begin position="192"/>
        <end position="239"/>
    </location>
</feature>
<dbReference type="VEuPathDB" id="FungiDB:Bcin04g03390"/>
<keyword evidence="2" id="KW-0926">Vacuole</keyword>
<dbReference type="OrthoDB" id="5588846at2759"/>
<evidence type="ECO:0000256" key="4">
    <source>
        <dbReference type="ARBA" id="ARBA00022989"/>
    </source>
</evidence>
<reference evidence="9 10" key="1">
    <citation type="journal article" date="2011" name="PLoS Genet.">
        <title>Genomic analysis of the necrotrophic fungal pathogens Sclerotinia sclerotiorum and Botrytis cinerea.</title>
        <authorList>
            <person name="Amselem J."/>
            <person name="Cuomo C.A."/>
            <person name="van Kan J.A."/>
            <person name="Viaud M."/>
            <person name="Benito E.P."/>
            <person name="Couloux A."/>
            <person name="Coutinho P.M."/>
            <person name="de Vries R.P."/>
            <person name="Dyer P.S."/>
            <person name="Fillinger S."/>
            <person name="Fournier E."/>
            <person name="Gout L."/>
            <person name="Hahn M."/>
            <person name="Kohn L."/>
            <person name="Lapalu N."/>
            <person name="Plummer K.M."/>
            <person name="Pradier J.M."/>
            <person name="Quevillon E."/>
            <person name="Sharon A."/>
            <person name="Simon A."/>
            <person name="ten Have A."/>
            <person name="Tudzynski B."/>
            <person name="Tudzynski P."/>
            <person name="Wincker P."/>
            <person name="Andrew M."/>
            <person name="Anthouard V."/>
            <person name="Beever R.E."/>
            <person name="Beffa R."/>
            <person name="Benoit I."/>
            <person name="Bouzid O."/>
            <person name="Brault B."/>
            <person name="Chen Z."/>
            <person name="Choquer M."/>
            <person name="Collemare J."/>
            <person name="Cotton P."/>
            <person name="Danchin E.G."/>
            <person name="Da Silva C."/>
            <person name="Gautier A."/>
            <person name="Giraud C."/>
            <person name="Giraud T."/>
            <person name="Gonzalez C."/>
            <person name="Grossetete S."/>
            <person name="Guldener U."/>
            <person name="Henrissat B."/>
            <person name="Howlett B.J."/>
            <person name="Kodira C."/>
            <person name="Kretschmer M."/>
            <person name="Lappartient A."/>
            <person name="Leroch M."/>
            <person name="Levis C."/>
            <person name="Mauceli E."/>
            <person name="Neuveglise C."/>
            <person name="Oeser B."/>
            <person name="Pearson M."/>
            <person name="Poulain J."/>
            <person name="Poussereau N."/>
            <person name="Quesneville H."/>
            <person name="Rascle C."/>
            <person name="Schumacher J."/>
            <person name="Segurens B."/>
            <person name="Sexton A."/>
            <person name="Silva E."/>
            <person name="Sirven C."/>
            <person name="Soanes D.M."/>
            <person name="Talbot N.J."/>
            <person name="Templeton M."/>
            <person name="Yandava C."/>
            <person name="Yarden O."/>
            <person name="Zeng Q."/>
            <person name="Rollins J.A."/>
            <person name="Lebrun M.H."/>
            <person name="Dickman M."/>
        </authorList>
    </citation>
    <scope>NUCLEOTIDE SEQUENCE [LARGE SCALE GENOMIC DNA]</scope>
    <source>
        <strain evidence="9 10">B05.10</strain>
    </source>
</reference>
<dbReference type="EMBL" id="CP009808">
    <property type="protein sequence ID" value="ATZ49155.1"/>
    <property type="molecule type" value="Genomic_DNA"/>
</dbReference>
<dbReference type="PANTHER" id="PTHR46140">
    <property type="entry name" value="VACUOLAR TRANSPORTER CHAPERONE 1-RELATED"/>
    <property type="match status" value="1"/>
</dbReference>
<dbReference type="CDD" id="cd14474">
    <property type="entry name" value="SPX_YDR089W"/>
    <property type="match status" value="1"/>
</dbReference>
<dbReference type="InterPro" id="IPR051572">
    <property type="entry name" value="VTC_Complex_Subunit"/>
</dbReference>
<dbReference type="GO" id="GO:0005774">
    <property type="term" value="C:vacuolar membrane"/>
    <property type="evidence" value="ECO:0007669"/>
    <property type="project" value="UniProtKB-SubCell"/>
</dbReference>
<dbReference type="GeneID" id="5426706"/>
<evidence type="ECO:0000313" key="10">
    <source>
        <dbReference type="Proteomes" id="UP000001798"/>
    </source>
</evidence>
<dbReference type="PROSITE" id="PS51382">
    <property type="entry name" value="SPX"/>
    <property type="match status" value="1"/>
</dbReference>
<dbReference type="PANTHER" id="PTHR46140:SF1">
    <property type="entry name" value="VACUOLAR TRANSPORTER CHAPERONE COMPLEX SUBUNIT 4-RELATED"/>
    <property type="match status" value="1"/>
</dbReference>
<reference evidence="9 10" key="3">
    <citation type="journal article" date="2017" name="Mol. Plant Pathol.">
        <title>A gapless genome sequence of the fungus Botrytis cinerea.</title>
        <authorList>
            <person name="Van Kan J.A."/>
            <person name="Stassen J.H."/>
            <person name="Mosbach A."/>
            <person name="Van Der Lee T.A."/>
            <person name="Faino L."/>
            <person name="Farmer A.D."/>
            <person name="Papasotiriou D.G."/>
            <person name="Zhou S."/>
            <person name="Seidl M.F."/>
            <person name="Cottam E."/>
            <person name="Edel D."/>
            <person name="Hahn M."/>
            <person name="Schwartz D.C."/>
            <person name="Dietrich R.A."/>
            <person name="Widdison S."/>
            <person name="Scalliet G."/>
        </authorList>
    </citation>
    <scope>NUCLEOTIDE SEQUENCE [LARGE SCALE GENOMIC DNA]</scope>
    <source>
        <strain evidence="9 10">B05.10</strain>
    </source>
</reference>
<evidence type="ECO:0000256" key="6">
    <source>
        <dbReference type="SAM" id="MobiDB-lite"/>
    </source>
</evidence>
<evidence type="ECO:0000259" key="8">
    <source>
        <dbReference type="PROSITE" id="PS51382"/>
    </source>
</evidence>
<evidence type="ECO:0000256" key="1">
    <source>
        <dbReference type="ARBA" id="ARBA00004128"/>
    </source>
</evidence>
<reference evidence="9 10" key="2">
    <citation type="journal article" date="2012" name="Eukaryot. Cell">
        <title>Genome update of Botrytis cinerea strains B05.10 and T4.</title>
        <authorList>
            <person name="Staats M."/>
            <person name="van Kan J.A."/>
        </authorList>
    </citation>
    <scope>NUCLEOTIDE SEQUENCE [LARGE SCALE GENOMIC DNA]</scope>
    <source>
        <strain evidence="9 10">B05.10</strain>
    </source>
</reference>
<evidence type="ECO:0000313" key="9">
    <source>
        <dbReference type="EMBL" id="ATZ49155.1"/>
    </source>
</evidence>
<organism evidence="9 10">
    <name type="scientific">Botryotinia fuckeliana (strain B05.10)</name>
    <name type="common">Noble rot fungus</name>
    <name type="synonym">Botrytis cinerea</name>
    <dbReference type="NCBI Taxonomy" id="332648"/>
    <lineage>
        <taxon>Eukaryota</taxon>
        <taxon>Fungi</taxon>
        <taxon>Dikarya</taxon>
        <taxon>Ascomycota</taxon>
        <taxon>Pezizomycotina</taxon>
        <taxon>Leotiomycetes</taxon>
        <taxon>Helotiales</taxon>
        <taxon>Sclerotiniaceae</taxon>
        <taxon>Botrytis</taxon>
    </lineage>
</organism>
<protein>
    <recommendedName>
        <fullName evidence="8">SPX domain-containing protein</fullName>
    </recommendedName>
</protein>
<feature type="transmembrane region" description="Helical" evidence="7">
    <location>
        <begin position="428"/>
        <end position="448"/>
    </location>
</feature>
<evidence type="ECO:0000256" key="5">
    <source>
        <dbReference type="ARBA" id="ARBA00023136"/>
    </source>
</evidence>
<keyword evidence="3 7" id="KW-0812">Transmembrane</keyword>
<feature type="domain" description="SPX" evidence="8">
    <location>
        <begin position="1"/>
        <end position="163"/>
    </location>
</feature>
<feature type="transmembrane region" description="Helical" evidence="7">
    <location>
        <begin position="394"/>
        <end position="416"/>
    </location>
</feature>
<feature type="compositionally biased region" description="Low complexity" evidence="6">
    <location>
        <begin position="195"/>
        <end position="208"/>
    </location>
</feature>
<keyword evidence="10" id="KW-1185">Reference proteome</keyword>
<accession>A0A384JEW6</accession>
<sequence length="450" mass="50412">MKYGQQFQSDSVPQWAPYNLDYDELKNSIKHNTTRDSGKSITIPGHVDTSLVAFENEFFTELSNQHDRVELFVKSKSEEIGRRLQYLSTIVLRLLARCAESSNGQMTRKRMNKFSKYNMQIESCGDDLARLDRFVEAQRVAFYKLLKKYTKWTGSRTLKERFEVEVLGNPKSFTRQDFSSLHSQYNDLTTLIRASTPMTSGPSTPSMGSRRDSLGRAPSQTLQRSPPRQTYWNEYDNGSDVDQDEPFYIYTDPNAEMTFPGAEVVASAIRRTKQGMGKVRGWFTPPGSTKNRERQALLGNSDRGYFHRSPSGTANGSITDVEDEAYASSADFPNGYVAHYATFPSVADQRLSRFQEQTLLFTMIACFLFSILSEAASTLLLATGRHKLRTEVDLGALTGALLGFALAAGGLICMACRNEKLGWVHRGVVLIITALLLIGSIVLLIMVIGN</sequence>
<dbReference type="InterPro" id="IPR004331">
    <property type="entry name" value="SPX_dom"/>
</dbReference>
<keyword evidence="5 7" id="KW-0472">Membrane</keyword>